<dbReference type="KEGG" id="lck:HN018_18360"/>
<proteinExistence type="predicted"/>
<organism evidence="1 2">
    <name type="scientific">Lichenicola cladoniae</name>
    <dbReference type="NCBI Taxonomy" id="1484109"/>
    <lineage>
        <taxon>Bacteria</taxon>
        <taxon>Pseudomonadati</taxon>
        <taxon>Pseudomonadota</taxon>
        <taxon>Alphaproteobacteria</taxon>
        <taxon>Acetobacterales</taxon>
        <taxon>Acetobacteraceae</taxon>
        <taxon>Lichenicola</taxon>
    </lineage>
</organism>
<dbReference type="GO" id="GO:0016740">
    <property type="term" value="F:transferase activity"/>
    <property type="evidence" value="ECO:0007669"/>
    <property type="project" value="UniProtKB-KW"/>
</dbReference>
<dbReference type="AlphaFoldDB" id="A0A6M8HTA5"/>
<evidence type="ECO:0000313" key="2">
    <source>
        <dbReference type="Proteomes" id="UP000500767"/>
    </source>
</evidence>
<gene>
    <name evidence="1" type="ORF">HN018_18360</name>
</gene>
<keyword evidence="1" id="KW-0808">Transferase</keyword>
<accession>A0A6M8HTA5</accession>
<name>A0A6M8HTA5_9PROT</name>
<reference evidence="1 2" key="1">
    <citation type="journal article" date="2014" name="World J. Microbiol. Biotechnol.">
        <title>Biodiversity and physiological characteristics of Antarctic and Arctic lichens-associated bacteria.</title>
        <authorList>
            <person name="Lee Y.M."/>
            <person name="Kim E.H."/>
            <person name="Lee H.K."/>
            <person name="Hong S.G."/>
        </authorList>
    </citation>
    <scope>NUCLEOTIDE SEQUENCE [LARGE SCALE GENOMIC DNA]</scope>
    <source>
        <strain evidence="1 2">PAMC 26569</strain>
    </source>
</reference>
<dbReference type="Proteomes" id="UP000500767">
    <property type="component" value="Chromosome"/>
</dbReference>
<keyword evidence="2" id="KW-1185">Reference proteome</keyword>
<dbReference type="SUPFAM" id="SSF53756">
    <property type="entry name" value="UDP-Glycosyltransferase/glycogen phosphorylase"/>
    <property type="match status" value="1"/>
</dbReference>
<dbReference type="Gene3D" id="3.40.50.2000">
    <property type="entry name" value="Glycogen Phosphorylase B"/>
    <property type="match status" value="2"/>
</dbReference>
<dbReference type="RefSeq" id="WP_171835171.1">
    <property type="nucleotide sequence ID" value="NZ_CP053708.1"/>
</dbReference>
<sequence>MLQTAATPVRNLRFEAAPGSYDTITIPLLVSMRLRRPVLLVGKPKLSASAAILHRFLNQRATLLVWSTGAPRPWQLVQRAALRLADAVFTTDESTAAAIAVARGSSAAVFNMPGPYEFDAFLGQSPRRDAGDAYRIVVRGELRPAGNALHILQSAALWAEHHPDRRIDVCWIGSGDLQGVLAAQSLPPNLLQSFPGPMTNVEAAREFGRSGILIDGLSHDEFSSGLFAEAMASGLIVIFDQHRCVDSAVLEHGVSGIAFDSQQPTGLLAALTHIMTRSTETLDDMRHEARARIRRLERHRFDTRLVRTIEMVIEARKSPGRAEPNIFAAPPVTKLG</sequence>
<evidence type="ECO:0000313" key="1">
    <source>
        <dbReference type="EMBL" id="QKE91733.1"/>
    </source>
</evidence>
<dbReference type="EMBL" id="CP053708">
    <property type="protein sequence ID" value="QKE91733.1"/>
    <property type="molecule type" value="Genomic_DNA"/>
</dbReference>
<protein>
    <submittedName>
        <fullName evidence="1">Glycosyltransferase</fullName>
    </submittedName>
</protein>